<dbReference type="PROSITE" id="PS51186">
    <property type="entry name" value="GNAT"/>
    <property type="match status" value="1"/>
</dbReference>
<proteinExistence type="predicted"/>
<keyword evidence="5" id="KW-1185">Reference proteome</keyword>
<evidence type="ECO:0000313" key="5">
    <source>
        <dbReference type="Proteomes" id="UP001597327"/>
    </source>
</evidence>
<name>A0ABW4K044_9HYPH</name>
<keyword evidence="1 4" id="KW-0808">Transferase</keyword>
<dbReference type="InterPro" id="IPR013653">
    <property type="entry name" value="GCN5-like_dom"/>
</dbReference>
<dbReference type="CDD" id="cd04301">
    <property type="entry name" value="NAT_SF"/>
    <property type="match status" value="1"/>
</dbReference>
<dbReference type="EMBL" id="JBHUFA010000016">
    <property type="protein sequence ID" value="MFD1697630.1"/>
    <property type="molecule type" value="Genomic_DNA"/>
</dbReference>
<protein>
    <submittedName>
        <fullName evidence="4">GNAT family N-acetyltransferase</fullName>
        <ecNumber evidence="4">2.3.-.-</ecNumber>
    </submittedName>
</protein>
<evidence type="ECO:0000259" key="3">
    <source>
        <dbReference type="PROSITE" id="PS51186"/>
    </source>
</evidence>
<evidence type="ECO:0000256" key="1">
    <source>
        <dbReference type="ARBA" id="ARBA00022679"/>
    </source>
</evidence>
<evidence type="ECO:0000256" key="2">
    <source>
        <dbReference type="ARBA" id="ARBA00023315"/>
    </source>
</evidence>
<gene>
    <name evidence="4" type="ORF">ACFSC7_19090</name>
</gene>
<dbReference type="EC" id="2.3.-.-" evidence="4"/>
<dbReference type="Proteomes" id="UP001597327">
    <property type="component" value="Unassembled WGS sequence"/>
</dbReference>
<dbReference type="InterPro" id="IPR016181">
    <property type="entry name" value="Acyl_CoA_acyltransferase"/>
</dbReference>
<dbReference type="InterPro" id="IPR050832">
    <property type="entry name" value="Bact_Acetyltransf"/>
</dbReference>
<dbReference type="GO" id="GO:0016746">
    <property type="term" value="F:acyltransferase activity"/>
    <property type="evidence" value="ECO:0007669"/>
    <property type="project" value="UniProtKB-KW"/>
</dbReference>
<dbReference type="PANTHER" id="PTHR43877">
    <property type="entry name" value="AMINOALKYLPHOSPHONATE N-ACETYLTRANSFERASE-RELATED-RELATED"/>
    <property type="match status" value="1"/>
</dbReference>
<dbReference type="RefSeq" id="WP_244304628.1">
    <property type="nucleotide sequence ID" value="NZ_JBHUFA010000016.1"/>
</dbReference>
<sequence length="179" mass="19791">MYPRRMIREPTSLRRATLDDCADLAEIHAQAWTLAYQGVLQGVELRRLIARRTDAWWQGALRRGVEIMVLDVLGKPAGYATFGSCRLSDFPQAGEIYELYMRPDHQGLGFGRSLFAAVRKDLAARGRPTLAVQVLGQNSAARGFYQAIGGTLAATSTYRSAGQTLDLAIYTWPPLSTRA</sequence>
<dbReference type="InterPro" id="IPR000182">
    <property type="entry name" value="GNAT_dom"/>
</dbReference>
<evidence type="ECO:0000313" key="4">
    <source>
        <dbReference type="EMBL" id="MFD1697630.1"/>
    </source>
</evidence>
<keyword evidence="2 4" id="KW-0012">Acyltransferase</keyword>
<feature type="domain" description="N-acetyltransferase" evidence="3">
    <location>
        <begin position="11"/>
        <end position="176"/>
    </location>
</feature>
<comment type="caution">
    <text evidence="4">The sequence shown here is derived from an EMBL/GenBank/DDBJ whole genome shotgun (WGS) entry which is preliminary data.</text>
</comment>
<organism evidence="4 5">
    <name type="scientific">Roseibium aestuarii</name>
    <dbReference type="NCBI Taxonomy" id="2600299"/>
    <lineage>
        <taxon>Bacteria</taxon>
        <taxon>Pseudomonadati</taxon>
        <taxon>Pseudomonadota</taxon>
        <taxon>Alphaproteobacteria</taxon>
        <taxon>Hyphomicrobiales</taxon>
        <taxon>Stappiaceae</taxon>
        <taxon>Roseibium</taxon>
    </lineage>
</organism>
<dbReference type="Pfam" id="PF08445">
    <property type="entry name" value="FR47"/>
    <property type="match status" value="1"/>
</dbReference>
<accession>A0ABW4K044</accession>
<reference evidence="5" key="1">
    <citation type="journal article" date="2019" name="Int. J. Syst. Evol. Microbiol.">
        <title>The Global Catalogue of Microorganisms (GCM) 10K type strain sequencing project: providing services to taxonomists for standard genome sequencing and annotation.</title>
        <authorList>
            <consortium name="The Broad Institute Genomics Platform"/>
            <consortium name="The Broad Institute Genome Sequencing Center for Infectious Disease"/>
            <person name="Wu L."/>
            <person name="Ma J."/>
        </authorList>
    </citation>
    <scope>NUCLEOTIDE SEQUENCE [LARGE SCALE GENOMIC DNA]</scope>
    <source>
        <strain evidence="5">JCM 3369</strain>
    </source>
</reference>
<dbReference type="Gene3D" id="3.40.630.30">
    <property type="match status" value="1"/>
</dbReference>
<dbReference type="SUPFAM" id="SSF55729">
    <property type="entry name" value="Acyl-CoA N-acyltransferases (Nat)"/>
    <property type="match status" value="1"/>
</dbReference>